<reference evidence="1 2" key="1">
    <citation type="journal article" date="2018" name="G3 (Bethesda)">
        <title>Phylogenetic and Phylogenomic Definition of Rhizopus Species.</title>
        <authorList>
            <person name="Gryganskyi A.P."/>
            <person name="Golan J."/>
            <person name="Dolatabadi S."/>
            <person name="Mondo S."/>
            <person name="Robb S."/>
            <person name="Idnurm A."/>
            <person name="Muszewska A."/>
            <person name="Steczkiewicz K."/>
            <person name="Masonjones S."/>
            <person name="Liao H.L."/>
            <person name="Gajdeczka M.T."/>
            <person name="Anike F."/>
            <person name="Vuek A."/>
            <person name="Anishchenko I.M."/>
            <person name="Voigt K."/>
            <person name="de Hoog G.S."/>
            <person name="Smith M.E."/>
            <person name="Heitman J."/>
            <person name="Vilgalys R."/>
            <person name="Stajich J.E."/>
        </authorList>
    </citation>
    <scope>NUCLEOTIDE SEQUENCE [LARGE SCALE GENOMIC DNA]</scope>
    <source>
        <strain evidence="1 2">CBS 357.93</strain>
    </source>
</reference>
<evidence type="ECO:0000313" key="1">
    <source>
        <dbReference type="EMBL" id="RCI01013.1"/>
    </source>
</evidence>
<dbReference type="Proteomes" id="UP000252139">
    <property type="component" value="Unassembled WGS sequence"/>
</dbReference>
<keyword evidence="2" id="KW-1185">Reference proteome</keyword>
<evidence type="ECO:0000313" key="2">
    <source>
        <dbReference type="Proteomes" id="UP000252139"/>
    </source>
</evidence>
<organism evidence="1 2">
    <name type="scientific">Rhizopus azygosporus</name>
    <name type="common">Rhizopus microsporus var. azygosporus</name>
    <dbReference type="NCBI Taxonomy" id="86630"/>
    <lineage>
        <taxon>Eukaryota</taxon>
        <taxon>Fungi</taxon>
        <taxon>Fungi incertae sedis</taxon>
        <taxon>Mucoromycota</taxon>
        <taxon>Mucoromycotina</taxon>
        <taxon>Mucoromycetes</taxon>
        <taxon>Mucorales</taxon>
        <taxon>Mucorineae</taxon>
        <taxon>Rhizopodaceae</taxon>
        <taxon>Rhizopus</taxon>
    </lineage>
</organism>
<protein>
    <submittedName>
        <fullName evidence="1">Uncharacterized protein</fullName>
    </submittedName>
</protein>
<dbReference type="OrthoDB" id="2216857at2759"/>
<comment type="caution">
    <text evidence="1">The sequence shown here is derived from an EMBL/GenBank/DDBJ whole genome shotgun (WGS) entry which is preliminary data.</text>
</comment>
<accession>A0A367KFJ1</accession>
<sequence length="76" mass="8969">MSLKNDPQWKFVKLRSAQVPTAWKDRFDWVKMFELLATLYLELIEQEKISIQIRKENSGLINVTAEETLSAYLNTH</sequence>
<dbReference type="EMBL" id="PJQL01000029">
    <property type="protein sequence ID" value="RCI01013.1"/>
    <property type="molecule type" value="Genomic_DNA"/>
</dbReference>
<proteinExistence type="predicted"/>
<gene>
    <name evidence="1" type="ORF">CU097_015637</name>
</gene>
<name>A0A367KFJ1_RHIAZ</name>
<dbReference type="AlphaFoldDB" id="A0A367KFJ1"/>